<comment type="caution">
    <text evidence="11">The sequence shown here is derived from an EMBL/GenBank/DDBJ whole genome shotgun (WGS) entry which is preliminary data.</text>
</comment>
<keyword evidence="6" id="KW-0326">Glycosidase</keyword>
<dbReference type="EC" id="3.2.1.96" evidence="3"/>
<dbReference type="InterPro" id="IPR057882">
    <property type="entry name" value="ENGase_C"/>
</dbReference>
<reference evidence="11 12" key="1">
    <citation type="journal article" date="2021" name="Comput. Struct. Biotechnol. J.">
        <title>De novo genome assembly of the potent medicinal plant Rehmannia glutinosa using nanopore technology.</title>
        <authorList>
            <person name="Ma L."/>
            <person name="Dong C."/>
            <person name="Song C."/>
            <person name="Wang X."/>
            <person name="Zheng X."/>
            <person name="Niu Y."/>
            <person name="Chen S."/>
            <person name="Feng W."/>
        </authorList>
    </citation>
    <scope>NUCLEOTIDE SEQUENCE [LARGE SCALE GENOMIC DNA]</scope>
    <source>
        <strain evidence="11">DH-2019</strain>
    </source>
</reference>
<dbReference type="Gene3D" id="3.20.20.80">
    <property type="entry name" value="Glycosidases"/>
    <property type="match status" value="2"/>
</dbReference>
<evidence type="ECO:0000256" key="6">
    <source>
        <dbReference type="ARBA" id="ARBA00023295"/>
    </source>
</evidence>
<comment type="similarity">
    <text evidence="2">Belongs to the glycosyl hydrolase 85 family.</text>
</comment>
<evidence type="ECO:0000259" key="9">
    <source>
        <dbReference type="Pfam" id="PF03644"/>
    </source>
</evidence>
<evidence type="ECO:0000256" key="8">
    <source>
        <dbReference type="SAM" id="MobiDB-lite"/>
    </source>
</evidence>
<dbReference type="PANTHER" id="PTHR13246:SF1">
    <property type="entry name" value="CYTOSOLIC ENDO-BETA-N-ACETYLGLUCOSAMINIDASE"/>
    <property type="match status" value="1"/>
</dbReference>
<keyword evidence="4" id="KW-0963">Cytoplasm</keyword>
<sequence length="708" mass="78398">MAVLTSIKTHHHGPTVLRRRRPRHFLHSSMEQSKKTESSYAVDPPPFDPLAPAVPISYPLKSLDELESRVYFKSFHFPFNQAAVKLPAGGKDPLPQRPRILVCHDMQGGYIDDRFVQGGSNAEAYAIWHWYLIDVFVYFSHNLVTLPPPCWTNTAHRHGVKVLGTFIMEGDEGTLNINKVLSTKTSAQMYADRLTELAVALGFDGWLINLEVETESKQVPILEEFVSHLTQTMHSSVPGSLENFPKLSADVAGDRKYDVYMGIDVFGRGTYGGGEWMTNVALDVIKKYDVSAAIFAPGWVYETKQPPNFQTAQNRVMVTIYLLMDNKSGTLLGITFLPKAFSFKEASYSGGGNITFRGTLGNNPEFTARLFQGELLLGNFPVHFTYSVKSSGNSLFGLALQSSNATNEKSSVFLAASRSTLPTMNQFSSQFTQVIMPHRVTELEAEPGWIMQESSINMKGHILREIWAVCYSSKPRKSVVAADDKNNYHGPSEYYAILGDIKVTSSGDNTKFPPSTSWLVDGQFVSWTSGPNGSKLLSVKVSWKLKDGNADIFTKYNIYVSKLTNKSSGNHGELLEGAQDYLGVAVKGLLLMIPSVAGTKNMKEECLECKCGRKITILVSESFENSGKLFDCCHVHGFSNRYDINANVGYKESNGPIMDTKVEGCKMLQRYVEMDSGRKVQTDETQGELRMGQGPGWSTSGSASVHVD</sequence>
<evidence type="ECO:0000256" key="1">
    <source>
        <dbReference type="ARBA" id="ARBA00004514"/>
    </source>
</evidence>
<feature type="region of interest" description="Disordered" evidence="8">
    <location>
        <begin position="676"/>
        <end position="708"/>
    </location>
</feature>
<name>A0ABR0WD73_REHGL</name>
<dbReference type="InterPro" id="IPR032979">
    <property type="entry name" value="ENGase"/>
</dbReference>
<evidence type="ECO:0000256" key="2">
    <source>
        <dbReference type="ARBA" id="ARBA00007849"/>
    </source>
</evidence>
<dbReference type="Pfam" id="PF03644">
    <property type="entry name" value="Glyco_hydro_85"/>
    <property type="match status" value="2"/>
</dbReference>
<keyword evidence="12" id="KW-1185">Reference proteome</keyword>
<evidence type="ECO:0000256" key="3">
    <source>
        <dbReference type="ARBA" id="ARBA00012566"/>
    </source>
</evidence>
<feature type="domain" description="Cytosolic endo-beta-N-acetylglucosaminidase TIM barrel" evidence="9">
    <location>
        <begin position="253"/>
        <end position="317"/>
    </location>
</feature>
<organism evidence="11 12">
    <name type="scientific">Rehmannia glutinosa</name>
    <name type="common">Chinese foxglove</name>
    <dbReference type="NCBI Taxonomy" id="99300"/>
    <lineage>
        <taxon>Eukaryota</taxon>
        <taxon>Viridiplantae</taxon>
        <taxon>Streptophyta</taxon>
        <taxon>Embryophyta</taxon>
        <taxon>Tracheophyta</taxon>
        <taxon>Spermatophyta</taxon>
        <taxon>Magnoliopsida</taxon>
        <taxon>eudicotyledons</taxon>
        <taxon>Gunneridae</taxon>
        <taxon>Pentapetalae</taxon>
        <taxon>asterids</taxon>
        <taxon>lamiids</taxon>
        <taxon>Lamiales</taxon>
        <taxon>Orobanchaceae</taxon>
        <taxon>Rehmannieae</taxon>
        <taxon>Rehmannia</taxon>
    </lineage>
</organism>
<comment type="subcellular location">
    <subcellularLocation>
        <location evidence="1">Cytoplasm</location>
        <location evidence="1">Cytosol</location>
    </subcellularLocation>
</comment>
<evidence type="ECO:0000313" key="11">
    <source>
        <dbReference type="EMBL" id="KAK6145568.1"/>
    </source>
</evidence>
<dbReference type="Proteomes" id="UP001318860">
    <property type="component" value="Unassembled WGS sequence"/>
</dbReference>
<dbReference type="PANTHER" id="PTHR13246">
    <property type="entry name" value="ENDO BETA N-ACETYLGLUCOSAMINIDASE"/>
    <property type="match status" value="1"/>
</dbReference>
<dbReference type="Pfam" id="PF25529">
    <property type="entry name" value="Ig_ENGASE1_C"/>
    <property type="match status" value="1"/>
</dbReference>
<accession>A0ABR0WD73</accession>
<proteinExistence type="inferred from homology"/>
<evidence type="ECO:0000259" key="10">
    <source>
        <dbReference type="Pfam" id="PF25529"/>
    </source>
</evidence>
<feature type="domain" description="Cytosolic endo-beta-N-acetylglucosaminidase TIM barrel" evidence="9">
    <location>
        <begin position="111"/>
        <end position="240"/>
    </location>
</feature>
<comment type="catalytic activity">
    <reaction evidence="7">
        <text>an N(4)-(oligosaccharide-(1-&gt;3)-[oligosaccharide-(1-&gt;6)]-beta-D-Man-(1-&gt;4)-beta-D-GlcNAc-(1-&gt;4)-alpha-D-GlcNAc)-L-asparaginyl-[protein] + H2O = an oligosaccharide-(1-&gt;3)-[oligosaccharide-(1-&gt;6)]-beta-D-Man-(1-&gt;4)-D-GlcNAc + N(4)-(N-acetyl-beta-D-glucosaminyl)-L-asparaginyl-[protein]</text>
        <dbReference type="Rhea" id="RHEA:73067"/>
        <dbReference type="Rhea" id="RHEA-COMP:12603"/>
        <dbReference type="Rhea" id="RHEA-COMP:18176"/>
        <dbReference type="ChEBI" id="CHEBI:15377"/>
        <dbReference type="ChEBI" id="CHEBI:132248"/>
        <dbReference type="ChEBI" id="CHEBI:192714"/>
        <dbReference type="ChEBI" id="CHEBI:192715"/>
        <dbReference type="EC" id="3.2.1.96"/>
    </reaction>
</comment>
<evidence type="ECO:0000313" key="12">
    <source>
        <dbReference type="Proteomes" id="UP001318860"/>
    </source>
</evidence>
<feature type="compositionally biased region" description="Polar residues" evidence="8">
    <location>
        <begin position="696"/>
        <end position="708"/>
    </location>
</feature>
<keyword evidence="5" id="KW-0378">Hydrolase</keyword>
<evidence type="ECO:0000256" key="5">
    <source>
        <dbReference type="ARBA" id="ARBA00022801"/>
    </source>
</evidence>
<evidence type="ECO:0000256" key="7">
    <source>
        <dbReference type="ARBA" id="ARBA00034414"/>
    </source>
</evidence>
<gene>
    <name evidence="11" type="ORF">DH2020_022388</name>
</gene>
<evidence type="ECO:0000256" key="4">
    <source>
        <dbReference type="ARBA" id="ARBA00022490"/>
    </source>
</evidence>
<feature type="domain" description="Cytosolic endo-beta-N-acetylglucosaminidase C-terminal" evidence="10">
    <location>
        <begin position="511"/>
        <end position="586"/>
    </location>
</feature>
<dbReference type="EMBL" id="JABTTQ020000012">
    <property type="protein sequence ID" value="KAK6145568.1"/>
    <property type="molecule type" value="Genomic_DNA"/>
</dbReference>
<dbReference type="InterPro" id="IPR005201">
    <property type="entry name" value="TIM_ENGase"/>
</dbReference>
<protein>
    <recommendedName>
        <fullName evidence="3">mannosyl-glycoprotein endo-beta-N-acetylglucosaminidase</fullName>
        <ecNumber evidence="3">3.2.1.96</ecNumber>
    </recommendedName>
</protein>